<proteinExistence type="predicted"/>
<organism evidence="1 2">
    <name type="scientific">Flavobacterium chungangensis</name>
    <dbReference type="NCBI Taxonomy" id="2708132"/>
    <lineage>
        <taxon>Bacteria</taxon>
        <taxon>Pseudomonadati</taxon>
        <taxon>Bacteroidota</taxon>
        <taxon>Flavobacteriia</taxon>
        <taxon>Flavobacteriales</taxon>
        <taxon>Flavobacteriaceae</taxon>
        <taxon>Flavobacterium</taxon>
    </lineage>
</organism>
<reference evidence="2" key="1">
    <citation type="journal article" date="2019" name="Int. J. Syst. Evol. Microbiol.">
        <title>The Global Catalogue of Microorganisms (GCM) 10K type strain sequencing project: providing services to taxonomists for standard genome sequencing and annotation.</title>
        <authorList>
            <consortium name="The Broad Institute Genomics Platform"/>
            <consortium name="The Broad Institute Genome Sequencing Center for Infectious Disease"/>
            <person name="Wu L."/>
            <person name="Ma J."/>
        </authorList>
    </citation>
    <scope>NUCLEOTIDE SEQUENCE [LARGE SCALE GENOMIC DNA]</scope>
    <source>
        <strain evidence="2">NBRC 103627</strain>
    </source>
</reference>
<evidence type="ECO:0000313" key="2">
    <source>
        <dbReference type="Proteomes" id="UP001596003"/>
    </source>
</evidence>
<name>A0ABV8ZPD9_9FLAO</name>
<keyword evidence="2" id="KW-1185">Reference proteome</keyword>
<gene>
    <name evidence="1" type="ORF">ACFO3N_24990</name>
</gene>
<dbReference type="RefSeq" id="WP_379801526.1">
    <property type="nucleotide sequence ID" value="NZ_JBHSFY010000045.1"/>
</dbReference>
<dbReference type="Proteomes" id="UP001596003">
    <property type="component" value="Unassembled WGS sequence"/>
</dbReference>
<dbReference type="EMBL" id="JBHSFY010000045">
    <property type="protein sequence ID" value="MFC4480342.1"/>
    <property type="molecule type" value="Genomic_DNA"/>
</dbReference>
<feature type="non-terminal residue" evidence="1">
    <location>
        <position position="1"/>
    </location>
</feature>
<accession>A0ABV8ZPD9</accession>
<sequence>LAGGSGNVYRSATAVKNLHANIARVAGALIRRPVDERRQLVHCSRAARATVELDGALLEQTGLRLGTRIFERWQLVERTPAPGLDVVHRPRAARPSTR</sequence>
<evidence type="ECO:0000313" key="1">
    <source>
        <dbReference type="EMBL" id="MFC4480342.1"/>
    </source>
</evidence>
<comment type="caution">
    <text evidence="1">The sequence shown here is derived from an EMBL/GenBank/DDBJ whole genome shotgun (WGS) entry which is preliminary data.</text>
</comment>
<protein>
    <submittedName>
        <fullName evidence="1">Uncharacterized protein</fullName>
    </submittedName>
</protein>